<dbReference type="EMBL" id="CADCTM010000586">
    <property type="protein sequence ID" value="CAA9280009.1"/>
    <property type="molecule type" value="Genomic_DNA"/>
</dbReference>
<dbReference type="InterPro" id="IPR036291">
    <property type="entry name" value="NAD(P)-bd_dom_sf"/>
</dbReference>
<keyword evidence="3" id="KW-0813">Transport</keyword>
<feature type="transmembrane region" description="Helical" evidence="1">
    <location>
        <begin position="339"/>
        <end position="363"/>
    </location>
</feature>
<dbReference type="InterPro" id="IPR003148">
    <property type="entry name" value="RCK_N"/>
</dbReference>
<reference evidence="3" key="1">
    <citation type="submission" date="2020-02" db="EMBL/GenBank/DDBJ databases">
        <authorList>
            <person name="Meier V. D."/>
        </authorList>
    </citation>
    <scope>NUCLEOTIDE SEQUENCE</scope>
    <source>
        <strain evidence="3">AVDCRST_MAG92</strain>
    </source>
</reference>
<dbReference type="PANTHER" id="PTHR43833:SF11">
    <property type="entry name" value="VOLTAGE-GATED POTASSIUM CHANNEL KCH"/>
    <property type="match status" value="1"/>
</dbReference>
<dbReference type="GO" id="GO:0034220">
    <property type="term" value="P:monoatomic ion transmembrane transport"/>
    <property type="evidence" value="ECO:0007669"/>
    <property type="project" value="UniProtKB-KW"/>
</dbReference>
<dbReference type="Pfam" id="PF02254">
    <property type="entry name" value="TrkA_N"/>
    <property type="match status" value="2"/>
</dbReference>
<evidence type="ECO:0000259" key="2">
    <source>
        <dbReference type="Pfam" id="PF02254"/>
    </source>
</evidence>
<feature type="domain" description="RCK N-terminal" evidence="2">
    <location>
        <begin position="18"/>
        <end position="126"/>
    </location>
</feature>
<keyword evidence="1" id="KW-0472">Membrane</keyword>
<sequence>MQRQGNFQKRSQGNLNRFLICGLGSLGQQCVVALKEFGVSIVAIEEMPPRSWEIPDLPNLLDELIIGDCRQESILEKAQIRQCRAVLLVTSSERVNIETAFAARLLNSDTRLIVRSAKENLNELLSTHLGNFVSFEPTQLPVTAFALAALETETLGFFNLEGQQMKVVKHQIQLGDRWCNRRLAYELNSRTRRLVSHASNSEVAQSFHQWEPEAPVQAGDTLIYIEVNEKLAEGSEKSATPTKRKSRFWQRIVKGLSWGSLKQKLNTFWESTAQSQTERVAIISGVIVFILLIIGTILYSLNSSPYISLRDAFNTTIVLLLGGYDNLFGQLPLQLELPWWLHLFSFCLTVIGTIFVGILYAMLTEKILSSRFQFSKPRPPVPQQDHVVVIGLGRVGQRVAMLLQEFKQPVVGLTNTAIDSNVLPYLPVIVGDFTSSLKKANLPTAKSVLVATDDEMVNMEVGLMAHAANPVGGLVIRTFEQGLSNNLAQMLPDAQVLCAYALAAEAFAGAAFGENITGLFRLNNQTILVTEYYIEPDDTLHDLLLAEVAYGYGVVPVLYQKGQEAPKFMPSDDIKLAFGDRMVVLATSHCLRRIEHGIVGITPKSWRVQVEKALTEEAVFEGANAIARISGCSLSMAKDLMKSLPGTLLSPLYKHQAQRLVRELHKAQVKARVIPIANNSPSVASTPPQLSP</sequence>
<dbReference type="SUPFAM" id="SSF51735">
    <property type="entry name" value="NAD(P)-binding Rossmann-fold domains"/>
    <property type="match status" value="2"/>
</dbReference>
<dbReference type="AlphaFoldDB" id="A0A6J4JH74"/>
<name>A0A6J4JH74_9CYAN</name>
<protein>
    <submittedName>
        <fullName evidence="3">Potassium channel protein</fullName>
    </submittedName>
</protein>
<feature type="transmembrane region" description="Helical" evidence="1">
    <location>
        <begin position="280"/>
        <end position="301"/>
    </location>
</feature>
<keyword evidence="1" id="KW-0812">Transmembrane</keyword>
<proteinExistence type="predicted"/>
<gene>
    <name evidence="3" type="ORF">AVDCRST_MAG92-3473</name>
</gene>
<dbReference type="Gene3D" id="3.40.50.720">
    <property type="entry name" value="NAD(P)-binding Rossmann-like Domain"/>
    <property type="match status" value="2"/>
</dbReference>
<keyword evidence="3" id="KW-0406">Ion transport</keyword>
<dbReference type="InterPro" id="IPR050721">
    <property type="entry name" value="Trk_Ktr_HKT_K-transport"/>
</dbReference>
<organism evidence="3">
    <name type="scientific">uncultured Coleofasciculus sp</name>
    <dbReference type="NCBI Taxonomy" id="1267456"/>
    <lineage>
        <taxon>Bacteria</taxon>
        <taxon>Bacillati</taxon>
        <taxon>Cyanobacteriota</taxon>
        <taxon>Cyanophyceae</taxon>
        <taxon>Coleofasciculales</taxon>
        <taxon>Coleofasciculaceae</taxon>
        <taxon>Coleofasciculus</taxon>
        <taxon>environmental samples</taxon>
    </lineage>
</organism>
<dbReference type="GO" id="GO:0006813">
    <property type="term" value="P:potassium ion transport"/>
    <property type="evidence" value="ECO:0007669"/>
    <property type="project" value="InterPro"/>
</dbReference>
<dbReference type="PANTHER" id="PTHR43833">
    <property type="entry name" value="POTASSIUM CHANNEL PROTEIN 2-RELATED-RELATED"/>
    <property type="match status" value="1"/>
</dbReference>
<feature type="domain" description="RCK N-terminal" evidence="2">
    <location>
        <begin position="387"/>
        <end position="478"/>
    </location>
</feature>
<accession>A0A6J4JH74</accession>
<keyword evidence="1" id="KW-1133">Transmembrane helix</keyword>
<evidence type="ECO:0000313" key="3">
    <source>
        <dbReference type="EMBL" id="CAA9280009.1"/>
    </source>
</evidence>
<evidence type="ECO:0000256" key="1">
    <source>
        <dbReference type="SAM" id="Phobius"/>
    </source>
</evidence>
<keyword evidence="3" id="KW-0407">Ion channel</keyword>